<dbReference type="GO" id="GO:0000175">
    <property type="term" value="F:3'-5'-RNA exonuclease activity"/>
    <property type="evidence" value="ECO:0007669"/>
    <property type="project" value="TreeGrafter"/>
</dbReference>
<dbReference type="GO" id="GO:0017069">
    <property type="term" value="F:snRNA binding"/>
    <property type="evidence" value="ECO:0007669"/>
    <property type="project" value="TreeGrafter"/>
</dbReference>
<dbReference type="Gene3D" id="3.30.420.10">
    <property type="entry name" value="Ribonuclease H-like superfamily/Ribonuclease H"/>
    <property type="match status" value="1"/>
</dbReference>
<dbReference type="InterPro" id="IPR036397">
    <property type="entry name" value="RNaseH_sf"/>
</dbReference>
<dbReference type="SUPFAM" id="SSF53098">
    <property type="entry name" value="Ribonuclease H-like"/>
    <property type="match status" value="1"/>
</dbReference>
<protein>
    <submittedName>
        <fullName evidence="2">CAF1 family ribonuclease, putative</fullName>
    </submittedName>
</protein>
<dbReference type="GO" id="GO:0034472">
    <property type="term" value="P:snRNA 3'-end processing"/>
    <property type="evidence" value="ECO:0007669"/>
    <property type="project" value="TreeGrafter"/>
</dbReference>
<dbReference type="Pfam" id="PF04857">
    <property type="entry name" value="CAF1"/>
    <property type="match status" value="2"/>
</dbReference>
<dbReference type="Proteomes" id="UP001057455">
    <property type="component" value="Unassembled WGS sequence"/>
</dbReference>
<dbReference type="InterPro" id="IPR051181">
    <property type="entry name" value="CAF1_poly(A)_ribonucleases"/>
</dbReference>
<gene>
    <name evidence="2" type="ORF">BaOVIS_020400</name>
</gene>
<dbReference type="PANTHER" id="PTHR15092:SF37">
    <property type="entry name" value="TARGET OF EGR1 PROTEIN 1"/>
    <property type="match status" value="1"/>
</dbReference>
<keyword evidence="3" id="KW-1185">Reference proteome</keyword>
<name>A0A9W5TC53_BABOV</name>
<evidence type="ECO:0000313" key="3">
    <source>
        <dbReference type="Proteomes" id="UP001057455"/>
    </source>
</evidence>
<proteinExistence type="inferred from homology"/>
<comment type="caution">
    <text evidence="2">The sequence shown here is derived from an EMBL/GenBank/DDBJ whole genome shotgun (WGS) entry which is preliminary data.</text>
</comment>
<dbReference type="GO" id="GO:0015030">
    <property type="term" value="C:Cajal body"/>
    <property type="evidence" value="ECO:0007669"/>
    <property type="project" value="TreeGrafter"/>
</dbReference>
<dbReference type="AlphaFoldDB" id="A0A9W5TC53"/>
<dbReference type="EMBL" id="BLIY01000017">
    <property type="protein sequence ID" value="GFE54636.1"/>
    <property type="molecule type" value="Genomic_DNA"/>
</dbReference>
<organism evidence="2 3">
    <name type="scientific">Babesia ovis</name>
    <dbReference type="NCBI Taxonomy" id="5869"/>
    <lineage>
        <taxon>Eukaryota</taxon>
        <taxon>Sar</taxon>
        <taxon>Alveolata</taxon>
        <taxon>Apicomplexa</taxon>
        <taxon>Aconoidasida</taxon>
        <taxon>Piroplasmida</taxon>
        <taxon>Babesiidae</taxon>
        <taxon>Babesia</taxon>
    </lineage>
</organism>
<comment type="similarity">
    <text evidence="1">Belongs to the CAF1 family.</text>
</comment>
<dbReference type="InterPro" id="IPR012337">
    <property type="entry name" value="RNaseH-like_sf"/>
</dbReference>
<reference evidence="2" key="1">
    <citation type="submission" date="2019-12" db="EMBL/GenBank/DDBJ databases">
        <title>Genome sequence of Babesia ovis.</title>
        <authorList>
            <person name="Yamagishi J."/>
            <person name="Sevinc F."/>
            <person name="Xuan X."/>
        </authorList>
    </citation>
    <scope>NUCLEOTIDE SEQUENCE</scope>
    <source>
        <strain evidence="2">Selcuk</strain>
    </source>
</reference>
<evidence type="ECO:0000313" key="2">
    <source>
        <dbReference type="EMBL" id="GFE54636.1"/>
    </source>
</evidence>
<sequence>MGRLGPILDEFKDRLVKAAFVTVDCELSGLTEDRKHITDLDDYLLLLRDGVTTYSLLQVGFCIAVYDQHAEKWLLYPYNFFVYPSEDCIMHLRSATVKWLKDKGFDFMRWIAEGQPFQRLDDTCKKPGCTKRQKAVGRFGLQKFLEAIMKYRKPLVVHNGLLDLYHIYDKFIGVLPEQPQEILKAFYNRLGPAIYDTKYVAKTLQSLGLQEHNHRMCSLVHLYKAYDKRFNFDETVQIRPTACNVDYNLVKSGSGESAKVDLSRLHEAGCDATVTAMIFTAEMSILLKEDMIPSHCIPSAPLEDAEFTGSKTQMVINRLNVHEQIGIDCIQLGA</sequence>
<dbReference type="PANTHER" id="PTHR15092">
    <property type="entry name" value="POLY A -SPECIFIC RIBONUCLEASE/TARGET OF EGR1, MEMBER 1"/>
    <property type="match status" value="1"/>
</dbReference>
<accession>A0A9W5TC53</accession>
<evidence type="ECO:0000256" key="1">
    <source>
        <dbReference type="ARBA" id="ARBA00008372"/>
    </source>
</evidence>
<dbReference type="OrthoDB" id="414075at2759"/>
<dbReference type="InterPro" id="IPR006941">
    <property type="entry name" value="RNase_CAF1"/>
</dbReference>